<evidence type="ECO:0000256" key="8">
    <source>
        <dbReference type="ARBA" id="ARBA00022723"/>
    </source>
</evidence>
<protein>
    <submittedName>
        <fullName evidence="18">CFEM-domain-containing protein</fullName>
    </submittedName>
</protein>
<evidence type="ECO:0000256" key="1">
    <source>
        <dbReference type="ARBA" id="ARBA00004609"/>
    </source>
</evidence>
<evidence type="ECO:0000256" key="15">
    <source>
        <dbReference type="PROSITE-ProRule" id="PRU01356"/>
    </source>
</evidence>
<dbReference type="PANTHER" id="PTHR37928:SF2">
    <property type="entry name" value="GPI ANCHORED CFEM DOMAIN PROTEIN (AFU_ORTHOLOGUE AFUA_6G10580)"/>
    <property type="match status" value="1"/>
</dbReference>
<sequence>MVSFNALAVIALGSITSAATITTTNYATYPSVAHTASINGFADRIYADLPSCAQPCVKEDTGITPCPYWDTGCLCVMQNWDDRVANCVASACSGAQVATVTSLVTSLCSSAGVPSPYWFVGTAASNSLVTAAAAA</sequence>
<evidence type="ECO:0000256" key="10">
    <source>
        <dbReference type="ARBA" id="ARBA00023004"/>
    </source>
</evidence>
<feature type="disulfide bond" evidence="15">
    <location>
        <begin position="66"/>
        <end position="73"/>
    </location>
</feature>
<keyword evidence="7" id="KW-0336">GPI-anchor</keyword>
<evidence type="ECO:0000256" key="6">
    <source>
        <dbReference type="ARBA" id="ARBA00022617"/>
    </source>
</evidence>
<evidence type="ECO:0000256" key="11">
    <source>
        <dbReference type="ARBA" id="ARBA00023136"/>
    </source>
</evidence>
<dbReference type="eggNOG" id="ENOG502SD7M">
    <property type="taxonomic scope" value="Eukaryota"/>
</dbReference>
<evidence type="ECO:0000313" key="18">
    <source>
        <dbReference type="EMBL" id="EGV65199.1"/>
    </source>
</evidence>
<evidence type="ECO:0000256" key="9">
    <source>
        <dbReference type="ARBA" id="ARBA00022729"/>
    </source>
</evidence>
<evidence type="ECO:0000259" key="17">
    <source>
        <dbReference type="PROSITE" id="PS52012"/>
    </source>
</evidence>
<evidence type="ECO:0000256" key="2">
    <source>
        <dbReference type="ARBA" id="ARBA00004613"/>
    </source>
</evidence>
<dbReference type="InterPro" id="IPR051735">
    <property type="entry name" value="CFEM_domain"/>
</dbReference>
<feature type="domain" description="CFEM" evidence="17">
    <location>
        <begin position="24"/>
        <end position="135"/>
    </location>
</feature>
<dbReference type="RefSeq" id="XP_006686006.1">
    <property type="nucleotide sequence ID" value="XM_006685943.1"/>
</dbReference>
<feature type="disulfide bond" evidence="15">
    <location>
        <begin position="52"/>
        <end position="92"/>
    </location>
</feature>
<evidence type="ECO:0000256" key="5">
    <source>
        <dbReference type="ARBA" id="ARBA00022525"/>
    </source>
</evidence>
<dbReference type="Proteomes" id="UP000000707">
    <property type="component" value="Unassembled WGS sequence"/>
</dbReference>
<keyword evidence="10 15" id="KW-0408">Iron</keyword>
<comment type="similarity">
    <text evidence="3">Belongs to the RBT5 family.</text>
</comment>
<dbReference type="KEGG" id="cten:90982323"/>
<organism evidence="20">
    <name type="scientific">Candida tenuis (strain ATCC 10573 / BCRC 21748 / CBS 615 / JCM 9827 / NBRC 10315 / NRRL Y-1498 / VKM Y-70)</name>
    <name type="common">Yeast</name>
    <name type="synonym">Yamadazyma tenuis</name>
    <dbReference type="NCBI Taxonomy" id="590646"/>
    <lineage>
        <taxon>Eukaryota</taxon>
        <taxon>Fungi</taxon>
        <taxon>Dikarya</taxon>
        <taxon>Ascomycota</taxon>
        <taxon>Saccharomycotina</taxon>
        <taxon>Pichiomycetes</taxon>
        <taxon>Debaryomycetaceae</taxon>
        <taxon>Yamadazyma</taxon>
    </lineage>
</organism>
<dbReference type="EMBL" id="GL996515">
    <property type="protein sequence ID" value="EGV65200.1"/>
    <property type="molecule type" value="Genomic_DNA"/>
</dbReference>
<evidence type="ECO:0000256" key="13">
    <source>
        <dbReference type="ARBA" id="ARBA00023180"/>
    </source>
</evidence>
<evidence type="ECO:0000313" key="19">
    <source>
        <dbReference type="EMBL" id="EGV65200.1"/>
    </source>
</evidence>
<dbReference type="SMART" id="SM00747">
    <property type="entry name" value="CFEM"/>
    <property type="match status" value="1"/>
</dbReference>
<keyword evidence="11" id="KW-0472">Membrane</keyword>
<keyword evidence="5" id="KW-0964">Secreted</keyword>
<keyword evidence="12 15" id="KW-1015">Disulfide bond</keyword>
<keyword evidence="14" id="KW-0449">Lipoprotein</keyword>
<dbReference type="GO" id="GO:0005886">
    <property type="term" value="C:plasma membrane"/>
    <property type="evidence" value="ECO:0007669"/>
    <property type="project" value="UniProtKB-SubCell"/>
</dbReference>
<evidence type="ECO:0000313" key="20">
    <source>
        <dbReference type="Proteomes" id="UP000000707"/>
    </source>
</evidence>
<keyword evidence="6 15" id="KW-0349">Heme</keyword>
<evidence type="ECO:0000256" key="14">
    <source>
        <dbReference type="ARBA" id="ARBA00023288"/>
    </source>
</evidence>
<feature type="disulfide bond" evidence="15">
    <location>
        <begin position="56"/>
        <end position="87"/>
    </location>
</feature>
<dbReference type="GeneID" id="90982323"/>
<keyword evidence="4" id="KW-1003">Cell membrane</keyword>
<feature type="signal peptide" evidence="16">
    <location>
        <begin position="1"/>
        <end position="18"/>
    </location>
</feature>
<dbReference type="HOGENOM" id="CLU_147526_0_0_1"/>
<evidence type="ECO:0000256" key="3">
    <source>
        <dbReference type="ARBA" id="ARBA00010031"/>
    </source>
</evidence>
<dbReference type="EMBL" id="GL996515">
    <property type="protein sequence ID" value="EGV65199.1"/>
    <property type="molecule type" value="Genomic_DNA"/>
</dbReference>
<dbReference type="InterPro" id="IPR008427">
    <property type="entry name" value="Extracellular_membr_CFEM_dom"/>
</dbReference>
<feature type="disulfide bond" evidence="15">
    <location>
        <begin position="75"/>
        <end position="108"/>
    </location>
</feature>
<evidence type="ECO:0000256" key="12">
    <source>
        <dbReference type="ARBA" id="ARBA00023157"/>
    </source>
</evidence>
<dbReference type="PANTHER" id="PTHR37928">
    <property type="entry name" value="CFEM DOMAIN PROTEIN (AFU_ORTHOLOGUE AFUA_6G14090)"/>
    <property type="match status" value="1"/>
</dbReference>
<evidence type="ECO:0000256" key="4">
    <source>
        <dbReference type="ARBA" id="ARBA00022475"/>
    </source>
</evidence>
<keyword evidence="20" id="KW-1185">Reference proteome</keyword>
<feature type="chain" id="PRO_5010833532" evidence="16">
    <location>
        <begin position="19"/>
        <end position="135"/>
    </location>
</feature>
<dbReference type="GO" id="GO:0046872">
    <property type="term" value="F:metal ion binding"/>
    <property type="evidence" value="ECO:0007669"/>
    <property type="project" value="UniProtKB-UniRule"/>
</dbReference>
<gene>
    <name evidence="19" type="ORF">CANTEDRAFT_113728</name>
</gene>
<keyword evidence="8 15" id="KW-0479">Metal-binding</keyword>
<dbReference type="GO" id="GO:0098552">
    <property type="term" value="C:side of membrane"/>
    <property type="evidence" value="ECO:0007669"/>
    <property type="project" value="UniProtKB-KW"/>
</dbReference>
<keyword evidence="9 16" id="KW-0732">Signal</keyword>
<feature type="binding site" description="axial binding residue" evidence="15">
    <location>
        <position position="70"/>
    </location>
    <ligand>
        <name>heme</name>
        <dbReference type="ChEBI" id="CHEBI:30413"/>
    </ligand>
    <ligandPart>
        <name>Fe</name>
        <dbReference type="ChEBI" id="CHEBI:18248"/>
    </ligandPart>
</feature>
<dbReference type="GO" id="GO:0005576">
    <property type="term" value="C:extracellular region"/>
    <property type="evidence" value="ECO:0007669"/>
    <property type="project" value="UniProtKB-SubCell"/>
</dbReference>
<comment type="subcellular location">
    <subcellularLocation>
        <location evidence="1">Cell membrane</location>
        <topology evidence="1">Lipid-anchor</topology>
        <topology evidence="1">GPI-anchor</topology>
    </subcellularLocation>
    <subcellularLocation>
        <location evidence="2">Secreted</location>
    </subcellularLocation>
</comment>
<proteinExistence type="inferred from homology"/>
<dbReference type="STRING" id="590646.G3B1I7"/>
<reference evidence="19 20" key="1">
    <citation type="journal article" date="2011" name="Proc. Natl. Acad. Sci. U.S.A.">
        <title>Comparative genomics of xylose-fermenting fungi for enhanced biofuel production.</title>
        <authorList>
            <person name="Wohlbach D.J."/>
            <person name="Kuo A."/>
            <person name="Sato T.K."/>
            <person name="Potts K.M."/>
            <person name="Salamov A.A."/>
            <person name="LaButti K.M."/>
            <person name="Sun H."/>
            <person name="Clum A."/>
            <person name="Pangilinan J.L."/>
            <person name="Lindquist E.A."/>
            <person name="Lucas S."/>
            <person name="Lapidus A."/>
            <person name="Jin M."/>
            <person name="Gunawan C."/>
            <person name="Balan V."/>
            <person name="Dale B.E."/>
            <person name="Jeffries T.W."/>
            <person name="Zinkel R."/>
            <person name="Barry K.W."/>
            <person name="Grigoriev I.V."/>
            <person name="Gasch A.P."/>
        </authorList>
    </citation>
    <scope>NUCLEOTIDE SEQUENCE [LARGE SCALE GENOMIC DNA]</scope>
    <source>
        <strain evidence="19">ATCC 10573</strain>
        <strain evidence="20">ATCC 10573 / BCRC 21748 / CBS 615 / JCM 9827 / NBRC 10315 / NRRL Y-1498 / VKM Y-70</strain>
    </source>
</reference>
<keyword evidence="13" id="KW-0325">Glycoprotein</keyword>
<dbReference type="PROSITE" id="PS52012">
    <property type="entry name" value="CFEM"/>
    <property type="match status" value="1"/>
</dbReference>
<name>G3B1I7_CANTC</name>
<dbReference type="Pfam" id="PF05730">
    <property type="entry name" value="CFEM"/>
    <property type="match status" value="1"/>
</dbReference>
<dbReference type="AlphaFoldDB" id="G3B1I7"/>
<accession>G3B1I7</accession>
<evidence type="ECO:0000256" key="16">
    <source>
        <dbReference type="SAM" id="SignalP"/>
    </source>
</evidence>
<evidence type="ECO:0000256" key="7">
    <source>
        <dbReference type="ARBA" id="ARBA00022622"/>
    </source>
</evidence>